<reference evidence="1 2" key="1">
    <citation type="submission" date="2009-01" db="EMBL/GenBank/DDBJ databases">
        <authorList>
            <person name="Qin X."/>
            <person name="Bachman B."/>
            <person name="Battles P."/>
            <person name="Bell A."/>
            <person name="Bess C."/>
            <person name="Bickham C."/>
            <person name="Chaboub L."/>
            <person name="Chen D."/>
            <person name="Coyle M."/>
            <person name="Deiros D.R."/>
            <person name="Dinh H."/>
            <person name="Forbes L."/>
            <person name="Fowler G."/>
            <person name="Francisco L."/>
            <person name="Fu Q."/>
            <person name="Gubbala S."/>
            <person name="Hale W."/>
            <person name="Han Y."/>
            <person name="Hemphill L."/>
            <person name="Highlander S.K."/>
            <person name="Hirani K."/>
            <person name="Hogues M."/>
            <person name="Jackson L."/>
            <person name="Jakkamsetti A."/>
            <person name="Javaid M."/>
            <person name="Jiang H."/>
            <person name="Korchina V."/>
            <person name="Kovar C."/>
            <person name="Lara F."/>
            <person name="Lee S."/>
            <person name="Mata R."/>
            <person name="Mathew T."/>
            <person name="Moen C."/>
            <person name="Morales K."/>
            <person name="Munidasa M."/>
            <person name="Nazareth L."/>
            <person name="Ngo R."/>
            <person name="Nguyen L."/>
            <person name="Okwuonu G."/>
            <person name="Ongeri F."/>
            <person name="Patil S."/>
            <person name="Petrosino J."/>
            <person name="Pham C."/>
            <person name="Pham P."/>
            <person name="Pu L.-L."/>
            <person name="Puazo M."/>
            <person name="Raj R."/>
            <person name="Reid J."/>
            <person name="Rouhana J."/>
            <person name="Saada N."/>
            <person name="Shang Y."/>
            <person name="Simmons D."/>
            <person name="Thornton R."/>
            <person name="Warren J."/>
            <person name="Weissenberger G."/>
            <person name="Zhang J."/>
            <person name="Zhang L."/>
            <person name="Zhou C."/>
            <person name="Zhu D."/>
            <person name="Muzny D."/>
            <person name="Worley K."/>
            <person name="Gibbs R."/>
        </authorList>
    </citation>
    <scope>NUCLEOTIDE SEQUENCE [LARGE SCALE GENOMIC DNA]</scope>
    <source>
        <strain evidence="1 2">ATCC 35098</strain>
    </source>
</reference>
<evidence type="ECO:0000313" key="2">
    <source>
        <dbReference type="Proteomes" id="UP000003744"/>
    </source>
</evidence>
<proteinExistence type="predicted"/>
<accession>C2CHH6</accession>
<dbReference type="AlphaFoldDB" id="C2CHH6"/>
<dbReference type="HOGENOM" id="CLU_2598376_0_0_9"/>
<comment type="caution">
    <text evidence="1">The sequence shown here is derived from an EMBL/GenBank/DDBJ whole genome shotgun (WGS) entry which is preliminary data.</text>
</comment>
<sequence length="79" mass="8729">MGEKYVVLILEKPMDFTLQSGVGGGDSTRSDNLISLPEDMMSYEGKKITISFGPSDGHWQSDVSLPMDAPRMHQVKVLE</sequence>
<protein>
    <submittedName>
        <fullName evidence="1">Uncharacterized protein</fullName>
    </submittedName>
</protein>
<organism evidence="1 2">
    <name type="scientific">Anaerococcus tetradius ATCC 35098</name>
    <dbReference type="NCBI Taxonomy" id="525255"/>
    <lineage>
        <taxon>Bacteria</taxon>
        <taxon>Bacillati</taxon>
        <taxon>Bacillota</taxon>
        <taxon>Tissierellia</taxon>
        <taxon>Tissierellales</taxon>
        <taxon>Peptoniphilaceae</taxon>
        <taxon>Anaerococcus</taxon>
    </lineage>
</organism>
<dbReference type="RefSeq" id="WP_004837048.1">
    <property type="nucleotide sequence ID" value="NZ_GG666297.1"/>
</dbReference>
<evidence type="ECO:0000313" key="1">
    <source>
        <dbReference type="EMBL" id="EEI82931.1"/>
    </source>
</evidence>
<dbReference type="eggNOG" id="ENOG5032AB7">
    <property type="taxonomic scope" value="Bacteria"/>
</dbReference>
<dbReference type="EMBL" id="ACGC01000049">
    <property type="protein sequence ID" value="EEI82931.1"/>
    <property type="molecule type" value="Genomic_DNA"/>
</dbReference>
<dbReference type="Proteomes" id="UP000003744">
    <property type="component" value="Unassembled WGS sequence"/>
</dbReference>
<name>C2CHH6_9FIRM</name>
<gene>
    <name evidence="1" type="ORF">HMPREF0077_0936</name>
</gene>